<dbReference type="Proteomes" id="UP000646738">
    <property type="component" value="Unassembled WGS sequence"/>
</dbReference>
<comment type="caution">
    <text evidence="1">The sequence shown here is derived from an EMBL/GenBank/DDBJ whole genome shotgun (WGS) entry which is preliminary data.</text>
</comment>
<accession>A0ABQ3RJY4</accession>
<evidence type="ECO:0000313" key="1">
    <source>
        <dbReference type="EMBL" id="GHI56172.1"/>
    </source>
</evidence>
<protein>
    <submittedName>
        <fullName evidence="1">Uncharacterized protein</fullName>
    </submittedName>
</protein>
<gene>
    <name evidence="1" type="ORF">Srubr_60180</name>
</gene>
<organism evidence="1 2">
    <name type="scientific">Streptomyces rubradiris</name>
    <name type="common">Streptomyces achromogenes subsp. rubradiris</name>
    <dbReference type="NCBI Taxonomy" id="285531"/>
    <lineage>
        <taxon>Bacteria</taxon>
        <taxon>Bacillati</taxon>
        <taxon>Actinomycetota</taxon>
        <taxon>Actinomycetes</taxon>
        <taxon>Kitasatosporales</taxon>
        <taxon>Streptomycetaceae</taxon>
        <taxon>Streptomyces</taxon>
    </lineage>
</organism>
<dbReference type="EMBL" id="BNEA01000015">
    <property type="protein sequence ID" value="GHI56172.1"/>
    <property type="molecule type" value="Genomic_DNA"/>
</dbReference>
<reference evidence="2" key="1">
    <citation type="submission" date="2023-07" db="EMBL/GenBank/DDBJ databases">
        <title>Whole genome shotgun sequence of Streptomyces achromogenes subsp. rubradiris NBRC 14000.</title>
        <authorList>
            <person name="Komaki H."/>
            <person name="Tamura T."/>
        </authorList>
    </citation>
    <scope>NUCLEOTIDE SEQUENCE [LARGE SCALE GENOMIC DNA]</scope>
    <source>
        <strain evidence="2">NBRC 14000</strain>
    </source>
</reference>
<keyword evidence="2" id="KW-1185">Reference proteome</keyword>
<sequence length="76" mass="7350">MAAVTEAAGAVAAERAVGVPSAACTAGAVCTARAASAATETAVTELRRAQGRLVIGGGPLTSGRASVRVLNVRGMI</sequence>
<name>A0ABQ3RJY4_STRRR</name>
<evidence type="ECO:0000313" key="2">
    <source>
        <dbReference type="Proteomes" id="UP000646738"/>
    </source>
</evidence>
<proteinExistence type="predicted"/>